<feature type="compositionally biased region" description="Acidic residues" evidence="1">
    <location>
        <begin position="160"/>
        <end position="182"/>
    </location>
</feature>
<feature type="region of interest" description="Disordered" evidence="1">
    <location>
        <begin position="49"/>
        <end position="188"/>
    </location>
</feature>
<keyword evidence="4" id="KW-1185">Reference proteome</keyword>
<feature type="compositionally biased region" description="Acidic residues" evidence="1">
    <location>
        <begin position="76"/>
        <end position="95"/>
    </location>
</feature>
<evidence type="ECO:0000313" key="3">
    <source>
        <dbReference type="EMBL" id="KAG7356677.1"/>
    </source>
</evidence>
<reference evidence="3" key="2">
    <citation type="submission" date="2021-04" db="EMBL/GenBank/DDBJ databases">
        <authorList>
            <person name="Podell S."/>
        </authorList>
    </citation>
    <scope>NUCLEOTIDE SEQUENCE</scope>
    <source>
        <strain evidence="3">Hildebrandi</strain>
    </source>
</reference>
<dbReference type="PANTHER" id="PTHR34127:SF1">
    <property type="entry name" value="OS04G0405600 PROTEIN"/>
    <property type="match status" value="1"/>
</dbReference>
<proteinExistence type="predicted"/>
<evidence type="ECO:0000313" key="4">
    <source>
        <dbReference type="Proteomes" id="UP000693970"/>
    </source>
</evidence>
<dbReference type="InterPro" id="IPR010765">
    <property type="entry name" value="DUF1350"/>
</dbReference>
<feature type="chain" id="PRO_5039935141" evidence="2">
    <location>
        <begin position="28"/>
        <end position="593"/>
    </location>
</feature>
<dbReference type="EMBL" id="JAGRRH010000015">
    <property type="protein sequence ID" value="KAG7356677.1"/>
    <property type="molecule type" value="Genomic_DNA"/>
</dbReference>
<keyword evidence="2" id="KW-0732">Signal</keyword>
<feature type="region of interest" description="Disordered" evidence="1">
    <location>
        <begin position="338"/>
        <end position="358"/>
    </location>
</feature>
<dbReference type="PANTHER" id="PTHR34127">
    <property type="entry name" value="OS04G0405600 PROTEIN"/>
    <property type="match status" value="1"/>
</dbReference>
<dbReference type="AlphaFoldDB" id="A0A9K3L6Z6"/>
<name>A0A9K3L6Z6_9STRA</name>
<dbReference type="Proteomes" id="UP000693970">
    <property type="component" value="Unassembled WGS sequence"/>
</dbReference>
<feature type="compositionally biased region" description="Polar residues" evidence="1">
    <location>
        <begin position="49"/>
        <end position="58"/>
    </location>
</feature>
<gene>
    <name evidence="3" type="ORF">IV203_001363</name>
</gene>
<evidence type="ECO:0000256" key="1">
    <source>
        <dbReference type="SAM" id="MobiDB-lite"/>
    </source>
</evidence>
<dbReference type="OrthoDB" id="3980at2759"/>
<accession>A0A9K3L6Z6</accession>
<sequence length="593" mass="67737">MALWVCTLGLMFFLSVFDLCCRPLVHSADAFVPTIVTSTRTTQRHVLSHTGSKNNNIVPSRLYSQRRPRRRPNNDYYDDDDEEEEDDDDYNDVIDDSNGYNNNYYYDDDEDDNNSVTTNMSRRQPKAKRIDAESDNYGYNENTNGARRGRMKNDGSENNGPEDDERIIIMDDDDDDDENEQEVQDRPKGGYYRVYFNDGVDPSETQLDWEVCSNDGKLQSLVLLPPAAVERPRAVLHFVGGTFFGSAPKLWYRKLLEGIVRNTQTALIVTPIPVTLFQSPLQHTKLSKKLQQAFEYAWYTVLEDEYGEEALQDVPLCGIGHSLGSRLLAVLTTINQNKVSPQPKQRRRSKRGRDQDTVTTTIPPYKAFILMSFTNFGASAGIPGVGTLLKQSRQQERASKVDDERQRYRKARKARNDWWLDDDEMDEYEDYERDEYDGDWAEVVEELQALVKEQATRVKTALTPKSKDLEFFPSPDQLWKAIGQDQRYAVNETLLVQFDNDPVDQSSKLAQMLVETNSTNIKFARLRGTHLTPVTVMESDVQEEGGSVQRILGTSAGSLWKAILGKSKTKEQAIAMQELRQSIVSYINDIVVK</sequence>
<dbReference type="Pfam" id="PF07082">
    <property type="entry name" value="DUF1350"/>
    <property type="match status" value="2"/>
</dbReference>
<feature type="compositionally biased region" description="Low complexity" evidence="1">
    <location>
        <begin position="96"/>
        <end position="105"/>
    </location>
</feature>
<evidence type="ECO:0000256" key="2">
    <source>
        <dbReference type="SAM" id="SignalP"/>
    </source>
</evidence>
<reference evidence="3" key="1">
    <citation type="journal article" date="2021" name="Sci. Rep.">
        <title>Diploid genomic architecture of Nitzschia inconspicua, an elite biomass production diatom.</title>
        <authorList>
            <person name="Oliver A."/>
            <person name="Podell S."/>
            <person name="Pinowska A."/>
            <person name="Traller J.C."/>
            <person name="Smith S.R."/>
            <person name="McClure R."/>
            <person name="Beliaev A."/>
            <person name="Bohutskyi P."/>
            <person name="Hill E.A."/>
            <person name="Rabines A."/>
            <person name="Zheng H."/>
            <person name="Allen L.Z."/>
            <person name="Kuo A."/>
            <person name="Grigoriev I.V."/>
            <person name="Allen A.E."/>
            <person name="Hazlebeck D."/>
            <person name="Allen E.E."/>
        </authorList>
    </citation>
    <scope>NUCLEOTIDE SEQUENCE</scope>
    <source>
        <strain evidence="3">Hildebrandi</strain>
    </source>
</reference>
<feature type="signal peptide" evidence="2">
    <location>
        <begin position="1"/>
        <end position="27"/>
    </location>
</feature>
<protein>
    <submittedName>
        <fullName evidence="3">DUF1350 domain containing protein</fullName>
    </submittedName>
</protein>
<comment type="caution">
    <text evidence="3">The sequence shown here is derived from an EMBL/GenBank/DDBJ whole genome shotgun (WGS) entry which is preliminary data.</text>
</comment>
<organism evidence="3 4">
    <name type="scientific">Nitzschia inconspicua</name>
    <dbReference type="NCBI Taxonomy" id="303405"/>
    <lineage>
        <taxon>Eukaryota</taxon>
        <taxon>Sar</taxon>
        <taxon>Stramenopiles</taxon>
        <taxon>Ochrophyta</taxon>
        <taxon>Bacillariophyta</taxon>
        <taxon>Bacillariophyceae</taxon>
        <taxon>Bacillariophycidae</taxon>
        <taxon>Bacillariales</taxon>
        <taxon>Bacillariaceae</taxon>
        <taxon>Nitzschia</taxon>
    </lineage>
</organism>